<evidence type="ECO:0000313" key="2">
    <source>
        <dbReference type="Proteomes" id="UP000789366"/>
    </source>
</evidence>
<keyword evidence="2" id="KW-1185">Reference proteome</keyword>
<reference evidence="1" key="1">
    <citation type="submission" date="2021-06" db="EMBL/GenBank/DDBJ databases">
        <authorList>
            <person name="Kallberg Y."/>
            <person name="Tangrot J."/>
            <person name="Rosling A."/>
        </authorList>
    </citation>
    <scope>NUCLEOTIDE SEQUENCE</scope>
    <source>
        <strain evidence="1">28 12/20/2015</strain>
    </source>
</reference>
<feature type="non-terminal residue" evidence="1">
    <location>
        <position position="1"/>
    </location>
</feature>
<evidence type="ECO:0000313" key="1">
    <source>
        <dbReference type="EMBL" id="CAG8512914.1"/>
    </source>
</evidence>
<sequence>FKKKIKKEYEERIEAIKEEIEKKAKNKIEKEYEEEIEAIKKKIEKKAKEKIKIIKKNKKEN</sequence>
<organism evidence="1 2">
    <name type="scientific">Cetraspora pellucida</name>
    <dbReference type="NCBI Taxonomy" id="1433469"/>
    <lineage>
        <taxon>Eukaryota</taxon>
        <taxon>Fungi</taxon>
        <taxon>Fungi incertae sedis</taxon>
        <taxon>Mucoromycota</taxon>
        <taxon>Glomeromycotina</taxon>
        <taxon>Glomeromycetes</taxon>
        <taxon>Diversisporales</taxon>
        <taxon>Gigasporaceae</taxon>
        <taxon>Cetraspora</taxon>
    </lineage>
</organism>
<protein>
    <submittedName>
        <fullName evidence="1">15353_t:CDS:1</fullName>
    </submittedName>
</protein>
<gene>
    <name evidence="1" type="ORF">SPELUC_LOCUS3561</name>
</gene>
<proteinExistence type="predicted"/>
<dbReference type="EMBL" id="CAJVPW010002769">
    <property type="protein sequence ID" value="CAG8512914.1"/>
    <property type="molecule type" value="Genomic_DNA"/>
</dbReference>
<dbReference type="Proteomes" id="UP000789366">
    <property type="component" value="Unassembled WGS sequence"/>
</dbReference>
<name>A0ACA9L625_9GLOM</name>
<comment type="caution">
    <text evidence="1">The sequence shown here is derived from an EMBL/GenBank/DDBJ whole genome shotgun (WGS) entry which is preliminary data.</text>
</comment>
<accession>A0ACA9L625</accession>